<dbReference type="Proteomes" id="UP001604277">
    <property type="component" value="Unassembled WGS sequence"/>
</dbReference>
<accession>A0ABD1U760</accession>
<protein>
    <submittedName>
        <fullName evidence="2">Uncharacterized protein</fullName>
    </submittedName>
</protein>
<organism evidence="2 3">
    <name type="scientific">Forsythia ovata</name>
    <dbReference type="NCBI Taxonomy" id="205694"/>
    <lineage>
        <taxon>Eukaryota</taxon>
        <taxon>Viridiplantae</taxon>
        <taxon>Streptophyta</taxon>
        <taxon>Embryophyta</taxon>
        <taxon>Tracheophyta</taxon>
        <taxon>Spermatophyta</taxon>
        <taxon>Magnoliopsida</taxon>
        <taxon>eudicotyledons</taxon>
        <taxon>Gunneridae</taxon>
        <taxon>Pentapetalae</taxon>
        <taxon>asterids</taxon>
        <taxon>lamiids</taxon>
        <taxon>Lamiales</taxon>
        <taxon>Oleaceae</taxon>
        <taxon>Forsythieae</taxon>
        <taxon>Forsythia</taxon>
    </lineage>
</organism>
<evidence type="ECO:0000313" key="2">
    <source>
        <dbReference type="EMBL" id="KAL2520852.1"/>
    </source>
</evidence>
<dbReference type="EMBL" id="JBFOLJ010000007">
    <property type="protein sequence ID" value="KAL2520852.1"/>
    <property type="molecule type" value="Genomic_DNA"/>
</dbReference>
<proteinExistence type="predicted"/>
<keyword evidence="3" id="KW-1185">Reference proteome</keyword>
<sequence>MESKTVNEEWHAHNSATYDHLSLQHFSHGPASFYPKTQGHLQKLAFRSRISNSQQLTTVTMLRMLKAGRKRVAEERLYYSPPAMRGYNLQQQHKLKSKSKSSSLPERRRVGSGLYD</sequence>
<evidence type="ECO:0000256" key="1">
    <source>
        <dbReference type="SAM" id="MobiDB-lite"/>
    </source>
</evidence>
<comment type="caution">
    <text evidence="2">The sequence shown here is derived from an EMBL/GenBank/DDBJ whole genome shotgun (WGS) entry which is preliminary data.</text>
</comment>
<evidence type="ECO:0000313" key="3">
    <source>
        <dbReference type="Proteomes" id="UP001604277"/>
    </source>
</evidence>
<reference evidence="3" key="1">
    <citation type="submission" date="2024-07" db="EMBL/GenBank/DDBJ databases">
        <title>Two chromosome-level genome assemblies of Korean endemic species Abeliophyllum distichum and Forsythia ovata (Oleaceae).</title>
        <authorList>
            <person name="Jang H."/>
        </authorList>
    </citation>
    <scope>NUCLEOTIDE SEQUENCE [LARGE SCALE GENOMIC DNA]</scope>
</reference>
<dbReference type="AlphaFoldDB" id="A0ABD1U760"/>
<name>A0ABD1U760_9LAMI</name>
<gene>
    <name evidence="2" type="ORF">Fot_24775</name>
</gene>
<feature type="region of interest" description="Disordered" evidence="1">
    <location>
        <begin position="88"/>
        <end position="116"/>
    </location>
</feature>